<comment type="caution">
    <text evidence="3">The sequence shown here is derived from an EMBL/GenBank/DDBJ whole genome shotgun (WGS) entry which is preliminary data.</text>
</comment>
<accession>A0ABU4T176</accession>
<feature type="compositionally biased region" description="Low complexity" evidence="1">
    <location>
        <begin position="138"/>
        <end position="151"/>
    </location>
</feature>
<reference evidence="3 4" key="1">
    <citation type="submission" date="2023-11" db="EMBL/GenBank/DDBJ databases">
        <title>Lentzea sokolovensis, sp. nov., Lentzea kristufkii, sp. nov., and Lentzea miocenensis, sp. nov., rare actinobacteria from Sokolov Coal Basin, Miocene lacustrine sediment, Czech Republic.</title>
        <authorList>
            <person name="Lara A."/>
            <person name="Kotroba L."/>
            <person name="Nouioui I."/>
            <person name="Neumann-Schaal M."/>
            <person name="Mast Y."/>
            <person name="Chronakova A."/>
        </authorList>
    </citation>
    <scope>NUCLEOTIDE SEQUENCE [LARGE SCALE GENOMIC DNA]</scope>
    <source>
        <strain evidence="3 4">BCCO 10_0856</strain>
    </source>
</reference>
<keyword evidence="4" id="KW-1185">Reference proteome</keyword>
<evidence type="ECO:0000313" key="3">
    <source>
        <dbReference type="EMBL" id="MDX8031910.1"/>
    </source>
</evidence>
<dbReference type="Proteomes" id="UP001285521">
    <property type="component" value="Unassembled WGS sequence"/>
</dbReference>
<evidence type="ECO:0000313" key="4">
    <source>
        <dbReference type="Proteomes" id="UP001285521"/>
    </source>
</evidence>
<sequence>MSVPPGVRPPPYEQRGNFETIEVYAPVQQVQQVEAVEPPEPAEPRDERTDIAVIGPIAALVLALTISTLILEHPAARAVAAGLATLGLIAAVVLMLMGKRPQPGRHVARHAIDPAAEGQDAADQQGTVRIASHRNTPDRNAAAPYAARPTAAAPPRPANAPGANAPVWTAPGWSTTDPRGVDPRTTDPRATDWRR</sequence>
<feature type="compositionally biased region" description="Basic and acidic residues" evidence="1">
    <location>
        <begin position="179"/>
        <end position="195"/>
    </location>
</feature>
<organism evidence="3 4">
    <name type="scientific">Lentzea miocenica</name>
    <dbReference type="NCBI Taxonomy" id="3095431"/>
    <lineage>
        <taxon>Bacteria</taxon>
        <taxon>Bacillati</taxon>
        <taxon>Actinomycetota</taxon>
        <taxon>Actinomycetes</taxon>
        <taxon>Pseudonocardiales</taxon>
        <taxon>Pseudonocardiaceae</taxon>
        <taxon>Lentzea</taxon>
    </lineage>
</organism>
<name>A0ABU4T176_9PSEU</name>
<protein>
    <submittedName>
        <fullName evidence="3">Uncharacterized protein</fullName>
    </submittedName>
</protein>
<feature type="transmembrane region" description="Helical" evidence="2">
    <location>
        <begin position="51"/>
        <end position="71"/>
    </location>
</feature>
<feature type="transmembrane region" description="Helical" evidence="2">
    <location>
        <begin position="77"/>
        <end position="97"/>
    </location>
</feature>
<keyword evidence="2" id="KW-0812">Transmembrane</keyword>
<dbReference type="RefSeq" id="WP_319966964.1">
    <property type="nucleotide sequence ID" value="NZ_JAXAVW010000013.1"/>
</dbReference>
<evidence type="ECO:0000256" key="1">
    <source>
        <dbReference type="SAM" id="MobiDB-lite"/>
    </source>
</evidence>
<proteinExistence type="predicted"/>
<keyword evidence="2" id="KW-0472">Membrane</keyword>
<feature type="region of interest" description="Disordered" evidence="1">
    <location>
        <begin position="130"/>
        <end position="195"/>
    </location>
</feature>
<gene>
    <name evidence="3" type="ORF">SK803_16925</name>
</gene>
<evidence type="ECO:0000256" key="2">
    <source>
        <dbReference type="SAM" id="Phobius"/>
    </source>
</evidence>
<keyword evidence="2" id="KW-1133">Transmembrane helix</keyword>
<reference evidence="3 4" key="2">
    <citation type="submission" date="2023-11" db="EMBL/GenBank/DDBJ databases">
        <authorList>
            <person name="Lara A.C."/>
            <person name="Chronakova A."/>
        </authorList>
    </citation>
    <scope>NUCLEOTIDE SEQUENCE [LARGE SCALE GENOMIC DNA]</scope>
    <source>
        <strain evidence="3 4">BCCO 10_0856</strain>
    </source>
</reference>
<dbReference type="EMBL" id="JAXAVW010000013">
    <property type="protein sequence ID" value="MDX8031910.1"/>
    <property type="molecule type" value="Genomic_DNA"/>
</dbReference>